<dbReference type="PANTHER" id="PTHR11851">
    <property type="entry name" value="METALLOPROTEASE"/>
    <property type="match status" value="1"/>
</dbReference>
<dbReference type="InterPro" id="IPR007863">
    <property type="entry name" value="Peptidase_M16_C"/>
</dbReference>
<dbReference type="AlphaFoldDB" id="A0A0P6X2F8"/>
<evidence type="ECO:0000313" key="4">
    <source>
        <dbReference type="EMBL" id="KPL73571.1"/>
    </source>
</evidence>
<keyword evidence="5" id="KW-1185">Reference proteome</keyword>
<proteinExistence type="inferred from homology"/>
<dbReference type="Pfam" id="PF00675">
    <property type="entry name" value="Peptidase_M16"/>
    <property type="match status" value="1"/>
</dbReference>
<dbReference type="InterPro" id="IPR050361">
    <property type="entry name" value="MPP/UQCRC_Complex"/>
</dbReference>
<dbReference type="PANTHER" id="PTHR11851:SF49">
    <property type="entry name" value="MITOCHONDRIAL-PROCESSING PEPTIDASE SUBUNIT ALPHA"/>
    <property type="match status" value="1"/>
</dbReference>
<accession>A0A0P6X2F8</accession>
<sequence length="429" mass="48673">MMKNGVTKIQLANGLTVHLKEIHSAPLISHWVWYKVGARDEETGRTGLSHWVEHMQFKGTHKYPAGELDKAISREGGEWNAMTSLDWTAFYEKLPTDRIDLALDLEADRMVNSRFDPEEVESERTVIISEREGHENEPLFRLDEAVQRLAFDRHPYRIEVIGEMEDLRRITRDDLYNHYRRYYTPDNAVLALAGDFSTDEMLKKVEQVYGSLPAGGAVKRAVECEPPLQEERRVTVTGPELTSYLRISYRSPQATHSDFFPFLIADSLLAGPAGLNRFGGGGITNKTSRLYQALVERELAVVVGAGLQATLDPYLYDVTAIVHPAQTPETVLAVYDDEIKRLQDQPVSAEEIARAVKQARAMFVYGSENISNQAFWMGYAEMFASYAWFENYLDELEKTTPADVQRIAQTYLLPERRVVGAYLPEGKEA</sequence>
<evidence type="ECO:0000259" key="2">
    <source>
        <dbReference type="Pfam" id="PF00675"/>
    </source>
</evidence>
<name>A0A0P6X2F8_9CHLR</name>
<dbReference type="Proteomes" id="UP000050417">
    <property type="component" value="Unassembled WGS sequence"/>
</dbReference>
<evidence type="ECO:0000256" key="1">
    <source>
        <dbReference type="ARBA" id="ARBA00007261"/>
    </source>
</evidence>
<dbReference type="InterPro" id="IPR011249">
    <property type="entry name" value="Metalloenz_LuxS/M16"/>
</dbReference>
<evidence type="ECO:0000313" key="5">
    <source>
        <dbReference type="Proteomes" id="UP000050417"/>
    </source>
</evidence>
<evidence type="ECO:0008006" key="6">
    <source>
        <dbReference type="Google" id="ProtNLM"/>
    </source>
</evidence>
<dbReference type="STRING" id="1134406.ADN00_14615"/>
<comment type="similarity">
    <text evidence="1">Belongs to the peptidase M16 family.</text>
</comment>
<dbReference type="SUPFAM" id="SSF63411">
    <property type="entry name" value="LuxS/MPP-like metallohydrolase"/>
    <property type="match status" value="2"/>
</dbReference>
<dbReference type="Pfam" id="PF05193">
    <property type="entry name" value="Peptidase_M16_C"/>
    <property type="match status" value="1"/>
</dbReference>
<protein>
    <recommendedName>
        <fullName evidence="6">Peptidase M16</fullName>
    </recommendedName>
</protein>
<dbReference type="InterPro" id="IPR011765">
    <property type="entry name" value="Pept_M16_N"/>
</dbReference>
<feature type="domain" description="Peptidase M16 C-terminal" evidence="3">
    <location>
        <begin position="169"/>
        <end position="358"/>
    </location>
</feature>
<dbReference type="GO" id="GO:0046872">
    <property type="term" value="F:metal ion binding"/>
    <property type="evidence" value="ECO:0007669"/>
    <property type="project" value="InterPro"/>
</dbReference>
<organism evidence="4 5">
    <name type="scientific">Ornatilinea apprima</name>
    <dbReference type="NCBI Taxonomy" id="1134406"/>
    <lineage>
        <taxon>Bacteria</taxon>
        <taxon>Bacillati</taxon>
        <taxon>Chloroflexota</taxon>
        <taxon>Anaerolineae</taxon>
        <taxon>Anaerolineales</taxon>
        <taxon>Anaerolineaceae</taxon>
        <taxon>Ornatilinea</taxon>
    </lineage>
</organism>
<dbReference type="Gene3D" id="3.30.830.10">
    <property type="entry name" value="Metalloenzyme, LuxS/M16 peptidase-like"/>
    <property type="match status" value="2"/>
</dbReference>
<reference evidence="4 5" key="1">
    <citation type="submission" date="2015-07" db="EMBL/GenBank/DDBJ databases">
        <title>Genome sequence of Ornatilinea apprima DSM 23815.</title>
        <authorList>
            <person name="Hemp J."/>
            <person name="Ward L.M."/>
            <person name="Pace L.A."/>
            <person name="Fischer W.W."/>
        </authorList>
    </citation>
    <scope>NUCLEOTIDE SEQUENCE [LARGE SCALE GENOMIC DNA]</scope>
    <source>
        <strain evidence="4 5">P3M-1</strain>
    </source>
</reference>
<feature type="domain" description="Peptidase M16 N-terminal" evidence="2">
    <location>
        <begin position="19"/>
        <end position="160"/>
    </location>
</feature>
<evidence type="ECO:0000259" key="3">
    <source>
        <dbReference type="Pfam" id="PF05193"/>
    </source>
</evidence>
<comment type="caution">
    <text evidence="4">The sequence shown here is derived from an EMBL/GenBank/DDBJ whole genome shotgun (WGS) entry which is preliminary data.</text>
</comment>
<gene>
    <name evidence="4" type="ORF">ADN00_14615</name>
</gene>
<dbReference type="EMBL" id="LGCL01000035">
    <property type="protein sequence ID" value="KPL73571.1"/>
    <property type="molecule type" value="Genomic_DNA"/>
</dbReference>